<evidence type="ECO:0000313" key="3">
    <source>
        <dbReference type="EMBL" id="JAG49288.1"/>
    </source>
</evidence>
<sequence>MSNRFMCLIIFMLSGTLSENCLISSKNSNMSWVVSIRKKIDPDKHHVICIGLMISHRDILIPSKCLSRKNTNDFYTGKELEAVSGIEEGSCTQTKGGVNALTPISPTLLSYVAILQVERFAIEKKFEPKDELIRKLPRTEPVLQEYWKKYNDEKVPVEKRVSCEVLIFGAGNTIINRPKRALLSPLKRKTCRDLLCGVHHGKKPPPCPETMWSKDTFACLIFQNTRTTCGDFNMGSPIICDNSVVCGILKTCVYADFNFGIAVMQMITAEHLDALDNVLRPKSGAHISFLHVGLMTAWRLTLSFTMTFASFVYQ</sequence>
<dbReference type="InterPro" id="IPR043504">
    <property type="entry name" value="Peptidase_S1_PA_chymotrypsin"/>
</dbReference>
<evidence type="ECO:0000256" key="1">
    <source>
        <dbReference type="SAM" id="SignalP"/>
    </source>
</evidence>
<dbReference type="EMBL" id="GBHO01035732">
    <property type="protein sequence ID" value="JAG07872.1"/>
    <property type="molecule type" value="Transcribed_RNA"/>
</dbReference>
<reference evidence="3" key="3">
    <citation type="submission" date="2014-09" db="EMBL/GenBank/DDBJ databases">
        <authorList>
            <person name="Magalhaes I.L.F."/>
            <person name="Oliveira U."/>
            <person name="Santos F.R."/>
            <person name="Vidigal T.H.D.A."/>
            <person name="Brescovit A.D."/>
            <person name="Santos A.J."/>
        </authorList>
    </citation>
    <scope>NUCLEOTIDE SEQUENCE</scope>
</reference>
<name>A0A0A9WHF0_LYGHE</name>
<reference evidence="2" key="2">
    <citation type="submission" date="2014-07" db="EMBL/GenBank/DDBJ databases">
        <authorList>
            <person name="Hull J."/>
        </authorList>
    </citation>
    <scope>NUCLEOTIDE SEQUENCE</scope>
</reference>
<evidence type="ECO:0000313" key="2">
    <source>
        <dbReference type="EMBL" id="JAG07872.1"/>
    </source>
</evidence>
<gene>
    <name evidence="2" type="primary">clpB_0</name>
    <name evidence="2" type="ORF">CM83_1065</name>
</gene>
<accession>A0A0A9WHF0</accession>
<keyword evidence="1" id="KW-0732">Signal</keyword>
<dbReference type="AlphaFoldDB" id="A0A0A9WHF0"/>
<organism evidence="2">
    <name type="scientific">Lygus hesperus</name>
    <name type="common">Western plant bug</name>
    <dbReference type="NCBI Taxonomy" id="30085"/>
    <lineage>
        <taxon>Eukaryota</taxon>
        <taxon>Metazoa</taxon>
        <taxon>Ecdysozoa</taxon>
        <taxon>Arthropoda</taxon>
        <taxon>Hexapoda</taxon>
        <taxon>Insecta</taxon>
        <taxon>Pterygota</taxon>
        <taxon>Neoptera</taxon>
        <taxon>Paraneoptera</taxon>
        <taxon>Hemiptera</taxon>
        <taxon>Heteroptera</taxon>
        <taxon>Panheteroptera</taxon>
        <taxon>Cimicomorpha</taxon>
        <taxon>Miridae</taxon>
        <taxon>Mirini</taxon>
        <taxon>Lygus</taxon>
    </lineage>
</organism>
<dbReference type="EMBL" id="GBRD01016538">
    <property type="protein sequence ID" value="JAG49288.1"/>
    <property type="molecule type" value="Transcribed_RNA"/>
</dbReference>
<reference evidence="2" key="1">
    <citation type="journal article" date="2014" name="PLoS ONE">
        <title>Transcriptome-Based Identification of ABC Transporters in the Western Tarnished Plant Bug Lygus hesperus.</title>
        <authorList>
            <person name="Hull J.J."/>
            <person name="Chaney K."/>
            <person name="Geib S.M."/>
            <person name="Fabrick J.A."/>
            <person name="Brent C.S."/>
            <person name="Walsh D."/>
            <person name="Lavine L.C."/>
        </authorList>
    </citation>
    <scope>NUCLEOTIDE SEQUENCE</scope>
</reference>
<protein>
    <submittedName>
        <fullName evidence="2">Chaperone protein ClpB</fullName>
    </submittedName>
</protein>
<feature type="signal peptide" evidence="1">
    <location>
        <begin position="1"/>
        <end position="18"/>
    </location>
</feature>
<proteinExistence type="predicted"/>
<feature type="chain" id="PRO_5015033675" evidence="1">
    <location>
        <begin position="19"/>
        <end position="314"/>
    </location>
</feature>
<dbReference type="Gene3D" id="2.40.10.10">
    <property type="entry name" value="Trypsin-like serine proteases"/>
    <property type="match status" value="1"/>
</dbReference>